<dbReference type="SUPFAM" id="SSF53098">
    <property type="entry name" value="Ribonuclease H-like"/>
    <property type="match status" value="1"/>
</dbReference>
<dbReference type="InterPro" id="IPR012337">
    <property type="entry name" value="RNaseH-like_sf"/>
</dbReference>
<dbReference type="PANTHER" id="PTHR42648">
    <property type="entry name" value="TRANSPOSASE, PUTATIVE-RELATED"/>
    <property type="match status" value="1"/>
</dbReference>
<dbReference type="GO" id="GO:0003676">
    <property type="term" value="F:nucleic acid binding"/>
    <property type="evidence" value="ECO:0007669"/>
    <property type="project" value="InterPro"/>
</dbReference>
<feature type="domain" description="Integrase catalytic" evidence="2">
    <location>
        <begin position="1"/>
        <end position="77"/>
    </location>
</feature>
<protein>
    <submittedName>
        <fullName evidence="3">Retrovirus-related Pol polyprotein from transposon TNT 1-94</fullName>
    </submittedName>
</protein>
<dbReference type="Gene3D" id="3.30.420.10">
    <property type="entry name" value="Ribonuclease H-like superfamily/Ribonuclease H"/>
    <property type="match status" value="1"/>
</dbReference>
<evidence type="ECO:0000313" key="3">
    <source>
        <dbReference type="EMBL" id="KAF7834842.1"/>
    </source>
</evidence>
<keyword evidence="4" id="KW-1185">Reference proteome</keyword>
<dbReference type="AlphaFoldDB" id="A0A835CD55"/>
<name>A0A835CD55_9FABA</name>
<comment type="caution">
    <text evidence="3">The sequence shown here is derived from an EMBL/GenBank/DDBJ whole genome shotgun (WGS) entry which is preliminary data.</text>
</comment>
<proteinExistence type="predicted"/>
<dbReference type="Proteomes" id="UP000634136">
    <property type="component" value="Unassembled WGS sequence"/>
</dbReference>
<evidence type="ECO:0000259" key="2">
    <source>
        <dbReference type="PROSITE" id="PS50994"/>
    </source>
</evidence>
<reference evidence="3" key="1">
    <citation type="submission" date="2020-09" db="EMBL/GenBank/DDBJ databases">
        <title>Genome-Enabled Discovery of Anthraquinone Biosynthesis in Senna tora.</title>
        <authorList>
            <person name="Kang S.-H."/>
            <person name="Pandey R.P."/>
            <person name="Lee C.-M."/>
            <person name="Sim J.-S."/>
            <person name="Jeong J.-T."/>
            <person name="Choi B.-S."/>
            <person name="Jung M."/>
            <person name="Ginzburg D."/>
            <person name="Zhao K."/>
            <person name="Won S.Y."/>
            <person name="Oh T.-J."/>
            <person name="Yu Y."/>
            <person name="Kim N.-H."/>
            <person name="Lee O.R."/>
            <person name="Lee T.-H."/>
            <person name="Bashyal P."/>
            <person name="Kim T.-S."/>
            <person name="Lee W.-H."/>
            <person name="Kawkins C."/>
            <person name="Kim C.-K."/>
            <person name="Kim J.S."/>
            <person name="Ahn B.O."/>
            <person name="Rhee S.Y."/>
            <person name="Sohng J.K."/>
        </authorList>
    </citation>
    <scope>NUCLEOTIDE SEQUENCE</scope>
    <source>
        <tissue evidence="3">Leaf</tissue>
    </source>
</reference>
<dbReference type="OrthoDB" id="1938465at2759"/>
<dbReference type="GO" id="GO:0015074">
    <property type="term" value="P:DNA integration"/>
    <property type="evidence" value="ECO:0007669"/>
    <property type="project" value="InterPro"/>
</dbReference>
<dbReference type="InterPro" id="IPR057670">
    <property type="entry name" value="SH3_retrovirus"/>
</dbReference>
<dbReference type="Pfam" id="PF25597">
    <property type="entry name" value="SH3_retrovirus"/>
    <property type="match status" value="1"/>
</dbReference>
<gene>
    <name evidence="3" type="ORF">G2W53_009701</name>
</gene>
<feature type="region of interest" description="Disordered" evidence="1">
    <location>
        <begin position="178"/>
        <end position="197"/>
    </location>
</feature>
<feature type="compositionally biased region" description="Pro residues" evidence="1">
    <location>
        <begin position="183"/>
        <end position="194"/>
    </location>
</feature>
<accession>A0A835CD55</accession>
<dbReference type="PANTHER" id="PTHR42648:SF26">
    <property type="entry name" value="INTEGRASE CATALYTIC DOMAIN-CONTAINING PROTEIN"/>
    <property type="match status" value="1"/>
</dbReference>
<evidence type="ECO:0000256" key="1">
    <source>
        <dbReference type="SAM" id="MobiDB-lite"/>
    </source>
</evidence>
<dbReference type="InterPro" id="IPR039537">
    <property type="entry name" value="Retrotran_Ty1/copia-like"/>
</dbReference>
<dbReference type="EMBL" id="JAAIUW010000004">
    <property type="protein sequence ID" value="KAF7834842.1"/>
    <property type="molecule type" value="Genomic_DNA"/>
</dbReference>
<sequence length="373" mass="41865">MHGIYHRISCPHTHEQNGVAKCKHCHITEMGLTLLAHASMPLKYWDEAFRAAVYTINRLPTSVLSNSTPLQTLFNIQPNYHNLKTFGCTCYPYLRPYNTHKFDFKSAKCTFFGYSLQHKGYKCLHPSGRIYLSHHVLFDESTFPFQTTTPQSTIPQGPSTTSIPTPVIPLALSDNPSSNLRLHPPPNPSPPPLPHQNELPKLKFRPLLHSVFALKDLGQLHFFLGIKVNYLRDGSMLLTQTKYLCDLLLKVGMSTLKPVDTPMISSLKLTKEVALLIMVLQCKNQITLISWDSLTSTGGQTCMIVDPEPVGVSTLARTSSPGPPRNSQWSLILAPKQNIEALQILSQRLFGFSLSFKSFMCPLWRFLGSTMTT</sequence>
<dbReference type="InterPro" id="IPR001584">
    <property type="entry name" value="Integrase_cat-core"/>
</dbReference>
<dbReference type="InterPro" id="IPR036397">
    <property type="entry name" value="RNaseH_sf"/>
</dbReference>
<organism evidence="3 4">
    <name type="scientific">Senna tora</name>
    <dbReference type="NCBI Taxonomy" id="362788"/>
    <lineage>
        <taxon>Eukaryota</taxon>
        <taxon>Viridiplantae</taxon>
        <taxon>Streptophyta</taxon>
        <taxon>Embryophyta</taxon>
        <taxon>Tracheophyta</taxon>
        <taxon>Spermatophyta</taxon>
        <taxon>Magnoliopsida</taxon>
        <taxon>eudicotyledons</taxon>
        <taxon>Gunneridae</taxon>
        <taxon>Pentapetalae</taxon>
        <taxon>rosids</taxon>
        <taxon>fabids</taxon>
        <taxon>Fabales</taxon>
        <taxon>Fabaceae</taxon>
        <taxon>Caesalpinioideae</taxon>
        <taxon>Cassia clade</taxon>
        <taxon>Senna</taxon>
    </lineage>
</organism>
<evidence type="ECO:0000313" key="4">
    <source>
        <dbReference type="Proteomes" id="UP000634136"/>
    </source>
</evidence>
<dbReference type="PROSITE" id="PS50994">
    <property type="entry name" value="INTEGRASE"/>
    <property type="match status" value="1"/>
</dbReference>